<gene>
    <name evidence="1" type="ORF">STPYR_10801</name>
</gene>
<accession>A0A1Y5Q0U6</accession>
<reference evidence="1" key="1">
    <citation type="submission" date="2016-03" db="EMBL/GenBank/DDBJ databases">
        <authorList>
            <person name="Ploux O."/>
        </authorList>
    </citation>
    <scope>NUCLEOTIDE SEQUENCE</scope>
    <source>
        <strain evidence="1">UC10</strain>
    </source>
</reference>
<evidence type="ECO:0000313" key="1">
    <source>
        <dbReference type="EMBL" id="SBV35871.1"/>
    </source>
</evidence>
<organism evidence="1">
    <name type="scientific">uncultured Stenotrophomonas sp</name>
    <dbReference type="NCBI Taxonomy" id="165438"/>
    <lineage>
        <taxon>Bacteria</taxon>
        <taxon>Pseudomonadati</taxon>
        <taxon>Pseudomonadota</taxon>
        <taxon>Gammaproteobacteria</taxon>
        <taxon>Lysobacterales</taxon>
        <taxon>Lysobacteraceae</taxon>
        <taxon>Stenotrophomonas</taxon>
        <taxon>environmental samples</taxon>
    </lineage>
</organism>
<dbReference type="AlphaFoldDB" id="A0A1Y5Q0U6"/>
<protein>
    <submittedName>
        <fullName evidence="1">Uncharacterized protein</fullName>
    </submittedName>
</protein>
<sequence>MTAAALRLLRRGAPFPAYFSATASWPSVAVISTAVLQSSALAILKMIASVGMCSPRSILPMCERSMPARFASDSCAIPRSVRNARTAAPKACASSASKVVAPAGRPRWMDRFCIDRSVKSQHNQNHVIFNSISPPTLVCSFTEIRFLGFRQTRRIAFVPFLTSPIALPGFYASAGSWACAFTSIRRSEDAVRRHWTATTGLRP</sequence>
<proteinExistence type="predicted"/>
<name>A0A1Y5Q0U6_9GAMM</name>
<dbReference type="EMBL" id="FLTS01000001">
    <property type="protein sequence ID" value="SBV35871.1"/>
    <property type="molecule type" value="Genomic_DNA"/>
</dbReference>